<dbReference type="RefSeq" id="XP_075095566.1">
    <property type="nucleotide sequence ID" value="XM_075239465.1"/>
</dbReference>
<protein>
    <submittedName>
        <fullName evidence="2">TOM1-like protein 9 isoform X1</fullName>
    </submittedName>
</protein>
<evidence type="ECO:0000313" key="2">
    <source>
        <dbReference type="RefSeq" id="XP_075095566.1"/>
    </source>
</evidence>
<evidence type="ECO:0000313" key="1">
    <source>
        <dbReference type="Proteomes" id="UP000790787"/>
    </source>
</evidence>
<reference evidence="1" key="1">
    <citation type="journal article" date="2014" name="Nat. Commun.">
        <title>The tobacco genome sequence and its comparison with those of tomato and potato.</title>
        <authorList>
            <person name="Sierro N."/>
            <person name="Battey J.N."/>
            <person name="Ouadi S."/>
            <person name="Bakaher N."/>
            <person name="Bovet L."/>
            <person name="Willig A."/>
            <person name="Goepfert S."/>
            <person name="Peitsch M.C."/>
            <person name="Ivanov N.V."/>
        </authorList>
    </citation>
    <scope>NUCLEOTIDE SEQUENCE [LARGE SCALE GENOMIC DNA]</scope>
</reference>
<sequence>MVNFLVERATSDMLIGPDWAMNVEICDICNRDPGQAKDVVKGIKKRLRSKKPKVQLLALTLLEAIVKNCGDIVHMHVAEKGLLHQMVKIVKKKPDFHVREKILILVDTWQEAFGGPRARYPQYYGSYQELLRIGAVFPQRSERSAPVFTPTQTHPLSSDPQNLQKPESRQDTAESSADAEYPTLSLTEIQNARGIMDVLTEMLNALGPENKEELRQEVIVDLVEQCRTYKQRLVHLVNSTTDESLLCQGLSLNDDLQRVLAKHEAIASGTSIKGESSKPEAARSLVDIDAPLIDTGTSNQSDQGSTSIASLGTQLLLPAPTSANGPSATPTKVDPKMDLLSGDFGSPTAENALALVPVGEPQPANPSQQNALAILDMFSQPSTTPSTYSVGQANPSSPQFQQQQNFHSVQPSLYPNGSVPGMTYAQGSNPAWNGQMSQQQQPASPGYGTQSTNPFPLPPWEAEAEESQIVGSPHAQPMLNNPMPGSSQALAMHNNQMMPGGSHAVSPQNNQLVAANAQQTYLHGMYAHPGTAGQPAIMSNQAMQGNQMEGMYPQQFQGGQPGGLFPQQMPSGHMAYMYSQQMYANQMASYGYGNAQQQNTQFLNQGMSGLSVRDNGVLNNSSYPVSAPSYVPSGKPSKPQDKLFGDLVDLSKFKPANAAPSRAGST</sequence>
<keyword evidence="1" id="KW-1185">Reference proteome</keyword>
<gene>
    <name evidence="2" type="primary">LOC107761140</name>
</gene>
<organism evidence="1 2">
    <name type="scientific">Nicotiana tabacum</name>
    <name type="common">Common tobacco</name>
    <dbReference type="NCBI Taxonomy" id="4097"/>
    <lineage>
        <taxon>Eukaryota</taxon>
        <taxon>Viridiplantae</taxon>
        <taxon>Streptophyta</taxon>
        <taxon>Embryophyta</taxon>
        <taxon>Tracheophyta</taxon>
        <taxon>Spermatophyta</taxon>
        <taxon>Magnoliopsida</taxon>
        <taxon>eudicotyledons</taxon>
        <taxon>Gunneridae</taxon>
        <taxon>Pentapetalae</taxon>
        <taxon>asterids</taxon>
        <taxon>lamiids</taxon>
        <taxon>Solanales</taxon>
        <taxon>Solanaceae</taxon>
        <taxon>Nicotianoideae</taxon>
        <taxon>Nicotianeae</taxon>
        <taxon>Nicotiana</taxon>
    </lineage>
</organism>
<accession>A0AC58TEA1</accession>
<name>A0AC58TEA1_TOBAC</name>
<dbReference type="Proteomes" id="UP000790787">
    <property type="component" value="Chromosome 19"/>
</dbReference>
<proteinExistence type="predicted"/>
<reference evidence="2" key="2">
    <citation type="submission" date="2025-08" db="UniProtKB">
        <authorList>
            <consortium name="RefSeq"/>
        </authorList>
    </citation>
    <scope>IDENTIFICATION</scope>
    <source>
        <tissue evidence="2">Leaf</tissue>
    </source>
</reference>